<evidence type="ECO:0000256" key="3">
    <source>
        <dbReference type="ARBA" id="ARBA00005119"/>
    </source>
</evidence>
<dbReference type="PROSITE" id="PS01315">
    <property type="entry name" value="CDS"/>
    <property type="match status" value="1"/>
</dbReference>
<keyword evidence="12" id="KW-0443">Lipid metabolism</keyword>
<feature type="region of interest" description="Disordered" evidence="17">
    <location>
        <begin position="637"/>
        <end position="679"/>
    </location>
</feature>
<protein>
    <recommendedName>
        <fullName evidence="6 16">Phosphatidate cytidylyltransferase</fullName>
        <ecNumber evidence="6 16">2.7.7.41</ecNumber>
    </recommendedName>
</protein>
<evidence type="ECO:0000256" key="13">
    <source>
        <dbReference type="ARBA" id="ARBA00023136"/>
    </source>
</evidence>
<keyword evidence="15" id="KW-1208">Phospholipid metabolism</keyword>
<dbReference type="PANTHER" id="PTHR13773:SF8">
    <property type="entry name" value="PHOSPHATIDATE CYTIDYLYLTRANSFERASE, PHOTORECEPTOR-SPECIFIC"/>
    <property type="match status" value="1"/>
</dbReference>
<dbReference type="GO" id="GO:0004605">
    <property type="term" value="F:phosphatidate cytidylyltransferase activity"/>
    <property type="evidence" value="ECO:0007669"/>
    <property type="project" value="UniProtKB-EC"/>
</dbReference>
<dbReference type="Pfam" id="PF01148">
    <property type="entry name" value="CTP_transf_1"/>
    <property type="match status" value="1"/>
</dbReference>
<feature type="transmembrane region" description="Helical" evidence="18">
    <location>
        <begin position="350"/>
        <end position="374"/>
    </location>
</feature>
<evidence type="ECO:0000256" key="17">
    <source>
        <dbReference type="SAM" id="MobiDB-lite"/>
    </source>
</evidence>
<comment type="catalytic activity">
    <reaction evidence="1 16">
        <text>a 1,2-diacyl-sn-glycero-3-phosphate + CTP + H(+) = a CDP-1,2-diacyl-sn-glycerol + diphosphate</text>
        <dbReference type="Rhea" id="RHEA:16229"/>
        <dbReference type="ChEBI" id="CHEBI:15378"/>
        <dbReference type="ChEBI" id="CHEBI:33019"/>
        <dbReference type="ChEBI" id="CHEBI:37563"/>
        <dbReference type="ChEBI" id="CHEBI:58332"/>
        <dbReference type="ChEBI" id="CHEBI:58608"/>
        <dbReference type="EC" id="2.7.7.41"/>
    </reaction>
</comment>
<dbReference type="GO" id="GO:0016024">
    <property type="term" value="P:CDP-diacylglycerol biosynthetic process"/>
    <property type="evidence" value="ECO:0007669"/>
    <property type="project" value="UniProtKB-UniPathway"/>
</dbReference>
<keyword evidence="8 16" id="KW-0808">Transferase</keyword>
<evidence type="ECO:0000256" key="10">
    <source>
        <dbReference type="ARBA" id="ARBA00022695"/>
    </source>
</evidence>
<comment type="similarity">
    <text evidence="5 16">Belongs to the CDS family.</text>
</comment>
<evidence type="ECO:0000256" key="8">
    <source>
        <dbReference type="ARBA" id="ARBA00022679"/>
    </source>
</evidence>
<evidence type="ECO:0000256" key="5">
    <source>
        <dbReference type="ARBA" id="ARBA00010185"/>
    </source>
</evidence>
<evidence type="ECO:0000256" key="16">
    <source>
        <dbReference type="RuleBase" id="RU003938"/>
    </source>
</evidence>
<feature type="region of interest" description="Disordered" evidence="17">
    <location>
        <begin position="1"/>
        <end position="117"/>
    </location>
</feature>
<evidence type="ECO:0000256" key="12">
    <source>
        <dbReference type="ARBA" id="ARBA00023098"/>
    </source>
</evidence>
<feature type="compositionally biased region" description="Polar residues" evidence="17">
    <location>
        <begin position="7"/>
        <end position="20"/>
    </location>
</feature>
<feature type="compositionally biased region" description="Basic and acidic residues" evidence="17">
    <location>
        <begin position="651"/>
        <end position="662"/>
    </location>
</feature>
<name>W7JHE7_PLAFA</name>
<evidence type="ECO:0000313" key="19">
    <source>
        <dbReference type="EMBL" id="EWC74089.1"/>
    </source>
</evidence>
<dbReference type="UniPathway" id="UPA00557">
    <property type="reaction ID" value="UER00614"/>
</dbReference>
<evidence type="ECO:0000256" key="15">
    <source>
        <dbReference type="ARBA" id="ARBA00023264"/>
    </source>
</evidence>
<evidence type="ECO:0000313" key="20">
    <source>
        <dbReference type="Proteomes" id="UP000030697"/>
    </source>
</evidence>
<keyword evidence="13 18" id="KW-0472">Membrane</keyword>
<reference evidence="19 20" key="1">
    <citation type="submission" date="2013-02" db="EMBL/GenBank/DDBJ databases">
        <title>The Genome Sequence of Plasmodium falciparum UGT5.1.</title>
        <authorList>
            <consortium name="The Broad Institute Genome Sequencing Platform"/>
            <consortium name="The Broad Institute Genome Sequencing Center for Infectious Disease"/>
            <person name="Neafsey D."/>
            <person name="Cheeseman I."/>
            <person name="Volkman S."/>
            <person name="Adams J."/>
            <person name="Walker B."/>
            <person name="Young S.K."/>
            <person name="Zeng Q."/>
            <person name="Gargeya S."/>
            <person name="Fitzgerald M."/>
            <person name="Haas B."/>
            <person name="Abouelleil A."/>
            <person name="Alvarado L."/>
            <person name="Arachchi H.M."/>
            <person name="Berlin A.M."/>
            <person name="Chapman S.B."/>
            <person name="Dewar J."/>
            <person name="Goldberg J."/>
            <person name="Griggs A."/>
            <person name="Gujja S."/>
            <person name="Hansen M."/>
            <person name="Howarth C."/>
            <person name="Imamovic A."/>
            <person name="Larimer J."/>
            <person name="McCowan C."/>
            <person name="Murphy C."/>
            <person name="Neiman D."/>
            <person name="Pearson M."/>
            <person name="Priest M."/>
            <person name="Roberts A."/>
            <person name="Saif S."/>
            <person name="Shea T."/>
            <person name="Sisk P."/>
            <person name="Sykes S."/>
            <person name="Wortman J."/>
            <person name="Nusbaum C."/>
            <person name="Birren B."/>
        </authorList>
    </citation>
    <scope>NUCLEOTIDE SEQUENCE [LARGE SCALE GENOMIC DNA]</scope>
    <source>
        <strain evidence="19 20">UGT5.1</strain>
    </source>
</reference>
<evidence type="ECO:0000256" key="9">
    <source>
        <dbReference type="ARBA" id="ARBA00022692"/>
    </source>
</evidence>
<keyword evidence="7" id="KW-0444">Lipid biosynthesis</keyword>
<comment type="pathway">
    <text evidence="4">Lipid metabolism.</text>
</comment>
<evidence type="ECO:0000256" key="7">
    <source>
        <dbReference type="ARBA" id="ARBA00022516"/>
    </source>
</evidence>
<evidence type="ECO:0000256" key="1">
    <source>
        <dbReference type="ARBA" id="ARBA00001698"/>
    </source>
</evidence>
<sequence>MPRKNSKTMTNKCANSNSNDFIEDKVLDDKKRKKSTESSTVDEKGDIIKRRSKSKSLDDSNGGIENMDKVKVSNNNRKKKSETMINNDNNNDNDDIKSMNHMNSMTHTNSTNHTNNMDNMDNMDNVNNMDDVNNMNNVNNMKNNINDEVYKLGSFEYEEECKKRNIRNSECKRRRNLKDMKYFKDIKPLKDFVNLKNSNNNNNTNQHNSGIFSNFTRFYGYNNKNSFNSNRSKQSTCSNSNLQNNMNLVNSESFESKLQTFKVRSQWTFILILLYFIILAAGHFYCSILVLILVTTLYKEIISLKSIENKDKKLPEIFYIRWYWFFLTIMTLGIPWVIPKLKHQIPLYKFLLTYHSINMFILAFVGFVWFILSLRKFSLKYQFSQIGIILLSSLFIVTQSLMHIANIYSGMIWFIVPVSSVVINDIFAYVFGILFGKTRLIQLSPKKTVEGYVGSSIITIVWGILITYFLQRYKFFICPQKYITFQPFVSWNYIDCDINPIFQQKVYEVPKQISQILSIKNIYYSKMIFHGLMLSLFAAFLAPFGGFFASGFKRALKIKDFGKSIPGHGGVTDRFDCQIFIGMFTYIYMKTFVKIKGGIYSYDLIIESIQKLDHKEIIRLFNQLKNIVDKKRRKQCTDNNTNDIHTRKDKRSNIDKPCTDKKKIQKKKKKKKKKKHEHI</sequence>
<dbReference type="OrthoDB" id="10260889at2759"/>
<dbReference type="EMBL" id="KE124725">
    <property type="protein sequence ID" value="EWC74089.1"/>
    <property type="molecule type" value="Genomic_DNA"/>
</dbReference>
<keyword evidence="11 18" id="KW-1133">Transmembrane helix</keyword>
<dbReference type="EC" id="2.7.7.41" evidence="6 16"/>
<keyword evidence="14" id="KW-0594">Phospholipid biosynthesis</keyword>
<evidence type="ECO:0000256" key="14">
    <source>
        <dbReference type="ARBA" id="ARBA00023209"/>
    </source>
</evidence>
<feature type="transmembrane region" description="Helical" evidence="18">
    <location>
        <begin position="527"/>
        <end position="549"/>
    </location>
</feature>
<proteinExistence type="inferred from homology"/>
<evidence type="ECO:0000256" key="18">
    <source>
        <dbReference type="SAM" id="Phobius"/>
    </source>
</evidence>
<feature type="transmembrane region" description="Helical" evidence="18">
    <location>
        <begin position="267"/>
        <end position="298"/>
    </location>
</feature>
<evidence type="ECO:0000256" key="11">
    <source>
        <dbReference type="ARBA" id="ARBA00022989"/>
    </source>
</evidence>
<dbReference type="Proteomes" id="UP000030697">
    <property type="component" value="Unassembled WGS sequence"/>
</dbReference>
<organism evidence="19 20">
    <name type="scientific">Plasmodium falciparum UGT5.1</name>
    <dbReference type="NCBI Taxonomy" id="1237627"/>
    <lineage>
        <taxon>Eukaryota</taxon>
        <taxon>Sar</taxon>
        <taxon>Alveolata</taxon>
        <taxon>Apicomplexa</taxon>
        <taxon>Aconoidasida</taxon>
        <taxon>Haemosporida</taxon>
        <taxon>Plasmodiidae</taxon>
        <taxon>Plasmodium</taxon>
        <taxon>Plasmodium (Laverania)</taxon>
    </lineage>
</organism>
<comment type="subcellular location">
    <subcellularLocation>
        <location evidence="2">Membrane</location>
        <topology evidence="2">Multi-pass membrane protein</topology>
    </subcellularLocation>
</comment>
<dbReference type="InterPro" id="IPR016720">
    <property type="entry name" value="PC_Trfase_euk"/>
</dbReference>
<dbReference type="InterPro" id="IPR000374">
    <property type="entry name" value="PC_trans"/>
</dbReference>
<dbReference type="GO" id="GO:0005789">
    <property type="term" value="C:endoplasmic reticulum membrane"/>
    <property type="evidence" value="ECO:0007669"/>
    <property type="project" value="TreeGrafter"/>
</dbReference>
<dbReference type="PANTHER" id="PTHR13773">
    <property type="entry name" value="PHOSPHATIDATE CYTIDYLYLTRANSFERASE"/>
    <property type="match status" value="1"/>
</dbReference>
<keyword evidence="9 16" id="KW-0812">Transmembrane</keyword>
<feature type="transmembrane region" description="Helical" evidence="18">
    <location>
        <begin position="448"/>
        <end position="470"/>
    </location>
</feature>
<evidence type="ECO:0000256" key="6">
    <source>
        <dbReference type="ARBA" id="ARBA00012487"/>
    </source>
</evidence>
<feature type="transmembrane region" description="Helical" evidence="18">
    <location>
        <begin position="319"/>
        <end position="338"/>
    </location>
</feature>
<accession>W7JHE7</accession>
<gene>
    <name evidence="19" type="ORF">C923_05195</name>
</gene>
<dbReference type="AlphaFoldDB" id="W7JHE7"/>
<feature type="compositionally biased region" description="Low complexity" evidence="17">
    <location>
        <begin position="99"/>
        <end position="117"/>
    </location>
</feature>
<keyword evidence="10 16" id="KW-0548">Nucleotidyltransferase</keyword>
<evidence type="ECO:0000256" key="2">
    <source>
        <dbReference type="ARBA" id="ARBA00004141"/>
    </source>
</evidence>
<feature type="compositionally biased region" description="Basic residues" evidence="17">
    <location>
        <begin position="663"/>
        <end position="679"/>
    </location>
</feature>
<comment type="pathway">
    <text evidence="3 16">Phospholipid metabolism; CDP-diacylglycerol biosynthesis; CDP-diacylglycerol from sn-glycerol 3-phosphate: step 3/3.</text>
</comment>
<feature type="transmembrane region" description="Helical" evidence="18">
    <location>
        <begin position="411"/>
        <end position="436"/>
    </location>
</feature>
<evidence type="ECO:0000256" key="4">
    <source>
        <dbReference type="ARBA" id="ARBA00005189"/>
    </source>
</evidence>
<feature type="transmembrane region" description="Helical" evidence="18">
    <location>
        <begin position="386"/>
        <end position="405"/>
    </location>
</feature>